<feature type="region of interest" description="Disordered" evidence="2">
    <location>
        <begin position="1"/>
        <end position="43"/>
    </location>
</feature>
<keyword evidence="1" id="KW-0175">Coiled coil</keyword>
<reference evidence="3" key="1">
    <citation type="submission" date="2023-06" db="EMBL/GenBank/DDBJ databases">
        <title>Genome-scale phylogeny and comparative genomics of the fungal order Sordariales.</title>
        <authorList>
            <consortium name="Lawrence Berkeley National Laboratory"/>
            <person name="Hensen N."/>
            <person name="Bonometti L."/>
            <person name="Westerberg I."/>
            <person name="Brannstrom I.O."/>
            <person name="Guillou S."/>
            <person name="Cros-Aarteil S."/>
            <person name="Calhoun S."/>
            <person name="Haridas S."/>
            <person name="Kuo A."/>
            <person name="Mondo S."/>
            <person name="Pangilinan J."/>
            <person name="Riley R."/>
            <person name="Labutti K."/>
            <person name="Andreopoulos B."/>
            <person name="Lipzen A."/>
            <person name="Chen C."/>
            <person name="Yanf M."/>
            <person name="Daum C."/>
            <person name="Ng V."/>
            <person name="Clum A."/>
            <person name="Steindorff A."/>
            <person name="Ohm R."/>
            <person name="Martin F."/>
            <person name="Silar P."/>
            <person name="Natvig D."/>
            <person name="Lalanne C."/>
            <person name="Gautier V."/>
            <person name="Ament-Velasquez S.L."/>
            <person name="Kruys A."/>
            <person name="Hutchinson M.I."/>
            <person name="Powell A.J."/>
            <person name="Barry K."/>
            <person name="Miller A.N."/>
            <person name="Grigoriev I.V."/>
            <person name="Debuchy R."/>
            <person name="Gladieux P."/>
            <person name="Thoren M.H."/>
            <person name="Johannesson H."/>
        </authorList>
    </citation>
    <scope>NUCLEOTIDE SEQUENCE</scope>
    <source>
        <strain evidence="3">8032-3</strain>
    </source>
</reference>
<name>A0AAJ0FJ83_9PEZI</name>
<protein>
    <submittedName>
        <fullName evidence="3">Uncharacterized protein</fullName>
    </submittedName>
</protein>
<sequence>MANPISRPLSSPGGTSPDPSSTASGFRSNPSSTTQATGIAHVSIPASNMFRDVSYRSPASSSDSSVPCRGPFPDSRTRLFPPLLPTQSRTLPPFELTARLGNVLAADLLPTGSESNCTSWEVEDGASDGEHAKYGHKDGGSDDKLEMLQALWGQLQDRRYTARELRAKLSEKRAKLRELRKQKDDTDNHFMGLIRPHFPSSHRLTFATDLIIRRFNEMQSIRSAYHVLENEVEELEIQLDEEQGSRETLEAQFFSYLEASARGNRPQDASPSESDTDSYAPPSRASLLGIPADRPADIHPLYRRLLDAVGDRELAREHHMDLVMHRDSILYNLDLSLKRGRQRAAEGNPNFQAPVSDDDGQLEPLKVLVEEPGRLDEICALYKLAINEDDYDFLKVFGEEEADVQNTLEEAKEECERLMQLCKRMGVMRKNAPYHEEYTIFSETDVLVAAGTMSIDQEHGPELEEGLADPRFPVLLSNPRHILEPEPLTAKGALKTATMLARDDPSRAQLVAASMKEYGISTLLVEAAGENKSDYINRWLLHRLRTSPLEAELLYTVFSTKLKVRNLRRWQEDVLYYWSRDRANRPVEAFEGPITTRDSLVIDGDTCWDNFNSVIEVSSQPQSEPGYTPKRLSRRLSRLLRTVH</sequence>
<dbReference type="GeneID" id="85310191"/>
<gene>
    <name evidence="3" type="ORF">QBC33DRAFT_527762</name>
</gene>
<evidence type="ECO:0000256" key="1">
    <source>
        <dbReference type="SAM" id="Coils"/>
    </source>
</evidence>
<feature type="coiled-coil region" evidence="1">
    <location>
        <begin position="162"/>
        <end position="189"/>
    </location>
</feature>
<organism evidence="3 4">
    <name type="scientific">Phialemonium atrogriseum</name>
    <dbReference type="NCBI Taxonomy" id="1093897"/>
    <lineage>
        <taxon>Eukaryota</taxon>
        <taxon>Fungi</taxon>
        <taxon>Dikarya</taxon>
        <taxon>Ascomycota</taxon>
        <taxon>Pezizomycotina</taxon>
        <taxon>Sordariomycetes</taxon>
        <taxon>Sordariomycetidae</taxon>
        <taxon>Cephalothecales</taxon>
        <taxon>Cephalothecaceae</taxon>
        <taxon>Phialemonium</taxon>
    </lineage>
</organism>
<feature type="compositionally biased region" description="Polar residues" evidence="2">
    <location>
        <begin position="26"/>
        <end position="37"/>
    </location>
</feature>
<keyword evidence="4" id="KW-1185">Reference proteome</keyword>
<evidence type="ECO:0000256" key="2">
    <source>
        <dbReference type="SAM" id="MobiDB-lite"/>
    </source>
</evidence>
<evidence type="ECO:0000313" key="4">
    <source>
        <dbReference type="Proteomes" id="UP001244011"/>
    </source>
</evidence>
<proteinExistence type="predicted"/>
<feature type="region of interest" description="Disordered" evidence="2">
    <location>
        <begin position="55"/>
        <end position="86"/>
    </location>
</feature>
<dbReference type="AlphaFoldDB" id="A0AAJ0FJ83"/>
<feature type="region of interest" description="Disordered" evidence="2">
    <location>
        <begin position="261"/>
        <end position="290"/>
    </location>
</feature>
<dbReference type="Proteomes" id="UP001244011">
    <property type="component" value="Unassembled WGS sequence"/>
</dbReference>
<feature type="compositionally biased region" description="Low complexity" evidence="2">
    <location>
        <begin position="10"/>
        <end position="25"/>
    </location>
</feature>
<dbReference type="RefSeq" id="XP_060286579.1">
    <property type="nucleotide sequence ID" value="XM_060427004.1"/>
</dbReference>
<comment type="caution">
    <text evidence="3">The sequence shown here is derived from an EMBL/GenBank/DDBJ whole genome shotgun (WGS) entry which is preliminary data.</text>
</comment>
<feature type="coiled-coil region" evidence="1">
    <location>
        <begin position="394"/>
        <end position="428"/>
    </location>
</feature>
<dbReference type="EMBL" id="MU839000">
    <property type="protein sequence ID" value="KAK1770366.1"/>
    <property type="molecule type" value="Genomic_DNA"/>
</dbReference>
<evidence type="ECO:0000313" key="3">
    <source>
        <dbReference type="EMBL" id="KAK1770366.1"/>
    </source>
</evidence>
<feature type="coiled-coil region" evidence="1">
    <location>
        <begin position="218"/>
        <end position="252"/>
    </location>
</feature>
<feature type="compositionally biased region" description="Low complexity" evidence="2">
    <location>
        <begin position="55"/>
        <end position="67"/>
    </location>
</feature>
<accession>A0AAJ0FJ83</accession>